<dbReference type="Proteomes" id="UP000295157">
    <property type="component" value="Unassembled WGS sequence"/>
</dbReference>
<protein>
    <recommendedName>
        <fullName evidence="4">Secreted protein</fullName>
    </recommendedName>
</protein>
<dbReference type="EMBL" id="SMJZ01000017">
    <property type="protein sequence ID" value="TDC09462.1"/>
    <property type="molecule type" value="Genomic_DNA"/>
</dbReference>
<keyword evidence="1" id="KW-0732">Signal</keyword>
<proteinExistence type="predicted"/>
<feature type="signal peptide" evidence="1">
    <location>
        <begin position="1"/>
        <end position="28"/>
    </location>
</feature>
<feature type="chain" id="PRO_5020999287" description="Secreted protein" evidence="1">
    <location>
        <begin position="29"/>
        <end position="67"/>
    </location>
</feature>
<reference evidence="2 3" key="1">
    <citation type="submission" date="2019-02" db="EMBL/GenBank/DDBJ databases">
        <title>Draft genome sequences of novel Actinobacteria.</title>
        <authorList>
            <person name="Sahin N."/>
            <person name="Ay H."/>
            <person name="Saygin H."/>
        </authorList>
    </citation>
    <scope>NUCLEOTIDE SEQUENCE [LARGE SCALE GENOMIC DNA]</scope>
    <source>
        <strain evidence="2 3">KC201</strain>
    </source>
</reference>
<keyword evidence="3" id="KW-1185">Reference proteome</keyword>
<dbReference type="RefSeq" id="WP_132331081.1">
    <property type="nucleotide sequence ID" value="NZ_SMJZ01000017.1"/>
</dbReference>
<dbReference type="AlphaFoldDB" id="A0A4R4NQP6"/>
<gene>
    <name evidence="2" type="ORF">E1267_07350</name>
</gene>
<name>A0A4R4NQP6_9ACTN</name>
<accession>A0A4R4NQP6</accession>
<evidence type="ECO:0000256" key="1">
    <source>
        <dbReference type="SAM" id="SignalP"/>
    </source>
</evidence>
<organism evidence="2 3">
    <name type="scientific">Nonomuraea longispora</name>
    <dbReference type="NCBI Taxonomy" id="1848320"/>
    <lineage>
        <taxon>Bacteria</taxon>
        <taxon>Bacillati</taxon>
        <taxon>Actinomycetota</taxon>
        <taxon>Actinomycetes</taxon>
        <taxon>Streptosporangiales</taxon>
        <taxon>Streptosporangiaceae</taxon>
        <taxon>Nonomuraea</taxon>
    </lineage>
</organism>
<evidence type="ECO:0000313" key="2">
    <source>
        <dbReference type="EMBL" id="TDC09462.1"/>
    </source>
</evidence>
<comment type="caution">
    <text evidence="2">The sequence shown here is derived from an EMBL/GenBank/DDBJ whole genome shotgun (WGS) entry which is preliminary data.</text>
</comment>
<sequence>MFSRSKRMLSVAVLGLAAVTLTAVPAHAANDPGVVVSGAVTEGTPLCELRRWVPLLGNLQPLDEICD</sequence>
<evidence type="ECO:0008006" key="4">
    <source>
        <dbReference type="Google" id="ProtNLM"/>
    </source>
</evidence>
<evidence type="ECO:0000313" key="3">
    <source>
        <dbReference type="Proteomes" id="UP000295157"/>
    </source>
</evidence>